<accession>A0A1G2FMR3</accession>
<evidence type="ECO:0000313" key="3">
    <source>
        <dbReference type="Proteomes" id="UP000177247"/>
    </source>
</evidence>
<evidence type="ECO:0000313" key="2">
    <source>
        <dbReference type="EMBL" id="OGZ39396.1"/>
    </source>
</evidence>
<reference evidence="2 3" key="1">
    <citation type="journal article" date="2016" name="Nat. Commun.">
        <title>Thousands of microbial genomes shed light on interconnected biogeochemical processes in an aquifer system.</title>
        <authorList>
            <person name="Anantharaman K."/>
            <person name="Brown C.T."/>
            <person name="Hug L.A."/>
            <person name="Sharon I."/>
            <person name="Castelle C.J."/>
            <person name="Probst A.J."/>
            <person name="Thomas B.C."/>
            <person name="Singh A."/>
            <person name="Wilkins M.J."/>
            <person name="Karaoz U."/>
            <person name="Brodie E.L."/>
            <person name="Williams K.H."/>
            <person name="Hubbard S.S."/>
            <person name="Banfield J.F."/>
        </authorList>
    </citation>
    <scope>NUCLEOTIDE SEQUENCE [LARGE SCALE GENOMIC DNA]</scope>
</reference>
<evidence type="ECO:0000256" key="1">
    <source>
        <dbReference type="SAM" id="Phobius"/>
    </source>
</evidence>
<keyword evidence="1" id="KW-1133">Transmembrane helix</keyword>
<dbReference type="InterPro" id="IPR007211">
    <property type="entry name" value="DUF378"/>
</dbReference>
<dbReference type="PANTHER" id="PTHR37304:SF1">
    <property type="entry name" value="MEMBRANE PROTEIN"/>
    <property type="match status" value="1"/>
</dbReference>
<protein>
    <recommendedName>
        <fullName evidence="4">DUF378 domain-containing protein</fullName>
    </recommendedName>
</protein>
<feature type="transmembrane region" description="Helical" evidence="1">
    <location>
        <begin position="38"/>
        <end position="59"/>
    </location>
</feature>
<keyword evidence="1" id="KW-0812">Transmembrane</keyword>
<comment type="caution">
    <text evidence="2">The sequence shown here is derived from an EMBL/GenBank/DDBJ whole genome shotgun (WGS) entry which is preliminary data.</text>
</comment>
<proteinExistence type="predicted"/>
<dbReference type="PANTHER" id="PTHR37304">
    <property type="entry name" value="MEMBRANE PROTEIN-RELATED"/>
    <property type="match status" value="1"/>
</dbReference>
<dbReference type="Pfam" id="PF04070">
    <property type="entry name" value="DUF378"/>
    <property type="match status" value="1"/>
</dbReference>
<name>A0A1G2FMR3_9BACT</name>
<dbReference type="Proteomes" id="UP000177247">
    <property type="component" value="Unassembled WGS sequence"/>
</dbReference>
<evidence type="ECO:0008006" key="4">
    <source>
        <dbReference type="Google" id="ProtNLM"/>
    </source>
</evidence>
<dbReference type="AlphaFoldDB" id="A0A1G2FMR3"/>
<gene>
    <name evidence="2" type="ORF">A3E90_02725</name>
</gene>
<dbReference type="EMBL" id="MHNC01000003">
    <property type="protein sequence ID" value="OGZ39396.1"/>
    <property type="molecule type" value="Genomic_DNA"/>
</dbReference>
<organism evidence="2 3">
    <name type="scientific">Candidatus Portnoybacteria bacterium RIFCSPHIGHO2_12_FULL_40_11</name>
    <dbReference type="NCBI Taxonomy" id="1801998"/>
    <lineage>
        <taxon>Bacteria</taxon>
        <taxon>Candidatus Portnoyibacteriota</taxon>
    </lineage>
</organism>
<sequence>MDTKQIVGWVVIVGAINWGLVGLMNLNLVEMIFQPGSMLTKIVYILVGLSGAFAAYTMLGKKK</sequence>
<keyword evidence="1" id="KW-0472">Membrane</keyword>
<feature type="transmembrane region" description="Helical" evidence="1">
    <location>
        <begin position="6"/>
        <end position="26"/>
    </location>
</feature>